<dbReference type="OrthoDB" id="10587351at2759"/>
<dbReference type="Proteomes" id="UP000689195">
    <property type="component" value="Unassembled WGS sequence"/>
</dbReference>
<name>A0A8S1UNJ4_9CILI</name>
<evidence type="ECO:0000313" key="2">
    <source>
        <dbReference type="Proteomes" id="UP000689195"/>
    </source>
</evidence>
<evidence type="ECO:0000313" key="1">
    <source>
        <dbReference type="EMBL" id="CAD8165302.1"/>
    </source>
</evidence>
<reference evidence="1" key="1">
    <citation type="submission" date="2021-01" db="EMBL/GenBank/DDBJ databases">
        <authorList>
            <consortium name="Genoscope - CEA"/>
            <person name="William W."/>
        </authorList>
    </citation>
    <scope>NUCLEOTIDE SEQUENCE</scope>
</reference>
<proteinExistence type="predicted"/>
<dbReference type="PANTHER" id="PTHR33706">
    <property type="entry name" value="MORN VARIANT REPEAT PROTEIN"/>
    <property type="match status" value="1"/>
</dbReference>
<gene>
    <name evidence="1" type="ORF">PPENT_87.1.T0420143</name>
</gene>
<dbReference type="PANTHER" id="PTHR33706:SF1">
    <property type="entry name" value="TPR REPEAT PROTEIN"/>
    <property type="match status" value="1"/>
</dbReference>
<comment type="caution">
    <text evidence="1">The sequence shown here is derived from an EMBL/GenBank/DDBJ whole genome shotgun (WGS) entry which is preliminary data.</text>
</comment>
<organism evidence="1 2">
    <name type="scientific">Paramecium pentaurelia</name>
    <dbReference type="NCBI Taxonomy" id="43138"/>
    <lineage>
        <taxon>Eukaryota</taxon>
        <taxon>Sar</taxon>
        <taxon>Alveolata</taxon>
        <taxon>Ciliophora</taxon>
        <taxon>Intramacronucleata</taxon>
        <taxon>Oligohymenophorea</taxon>
        <taxon>Peniculida</taxon>
        <taxon>Parameciidae</taxon>
        <taxon>Paramecium</taxon>
    </lineage>
</organism>
<dbReference type="AlphaFoldDB" id="A0A8S1UNJ4"/>
<dbReference type="EMBL" id="CAJJDO010000042">
    <property type="protein sequence ID" value="CAD8165302.1"/>
    <property type="molecule type" value="Genomic_DNA"/>
</dbReference>
<protein>
    <submittedName>
        <fullName evidence="1">Uncharacterized protein</fullName>
    </submittedName>
</protein>
<accession>A0A8S1UNJ4</accession>
<keyword evidence="2" id="KW-1185">Reference proteome</keyword>
<sequence length="280" mass="32978">MIPLDSQLWKIGTKDLEVKQWDQFNVKLVQTTIQIIFTENNYIKYVQDGVILRMEQVIDTQKEPELLTNMEQIKHFQQQGKYGNNKKKMGKWITSWQGTVLTKIGGYYEDGLKQGLWNQIIKNFWSLAQVYESGEYLNDFKRGAWKFIYKNKIIGGGSYNDQGQRNGKWIELSEGFYNYSQITYKGEYKNGKKVGNWDIFWQKDFGDKLYQQIGGGSYDDQVDGDSIKIGKWTEFCDDFHSYLFGSKQVTYNGEYKNGKKIGIWMEIDRNIEVKEIQYDN</sequence>